<evidence type="ECO:0000259" key="16">
    <source>
        <dbReference type="PROSITE" id="PS51767"/>
    </source>
</evidence>
<sequence>MVVRHCHALFLGLLLLSTVEKSIQQDSLVLPLKRRDGGLIARGLLRNATLPLHGAVKDYGYFYATLHLGTPARQFAVIVDTGSTITYVPCASCGRNCGPHHKDAAFDPASSSSSAIIGCDSDKCICGRPPCGCSEKRECTYQRTYAEQSSSAGLLVSDQLQLRDGGVEVVFGCETKETGEIYNQEADGILGLGNSEVSLVNQLAGSGVIDDVFALCFGSVEGDGALMLGDVDAAEYDIALQYTALLSSLAHPHYYSVQLDALWVGGQQLPVRPERYEEGYGTVLDSGTTFTYLPSEAFQLFKDAVTNYALEHGLISVKGPDPKFHDICFGGAPHAGHADQSKLEKVFPIFELQFADGVRLHTGPLNYLFMHTGEAGAYCLGIFDNGASGTLLGGISFRNILVQYDRRNRRVGFGAASCQEIGIRHAACPPGTHEEGSPLPSDTDCARPPLGPPGHDSLQTSGSRPQADPLKPRAAPEHGLVFAWVALAIFLTAMGGLVVHTRSIWAPAISDLFLSMRYGVSRRGRYRRYGDDPDELGLIRIEAGRGSGAPGKGRAFVRKSDLDAPPGSQANAGGFDTVEPRHNGGAGKAGDLHSGSEWSMSDEDSPRAQHGAPVEEGRTTELPFVATFPHGSASESSRVAGTLARPE</sequence>
<keyword evidence="5 12" id="KW-0064">Aspartyl protease</keyword>
<evidence type="ECO:0000256" key="7">
    <source>
        <dbReference type="ARBA" id="ARBA00022989"/>
    </source>
</evidence>
<evidence type="ECO:0000256" key="8">
    <source>
        <dbReference type="ARBA" id="ARBA00023136"/>
    </source>
</evidence>
<evidence type="ECO:0000256" key="14">
    <source>
        <dbReference type="SAM" id="Phobius"/>
    </source>
</evidence>
<name>A0A7R6TCD5_9CHLO</name>
<dbReference type="InterPro" id="IPR033121">
    <property type="entry name" value="PEPTIDASE_A1"/>
</dbReference>
<feature type="region of interest" description="Disordered" evidence="13">
    <location>
        <begin position="429"/>
        <end position="472"/>
    </location>
</feature>
<reference evidence="17" key="1">
    <citation type="submission" date="2019-05" db="EMBL/GenBank/DDBJ databases">
        <title>Triple knockout of Coccomyxa by CRISPR/Cas9 increases algal oil productivity.</title>
        <authorList>
            <person name="Ide Y."/>
            <person name="Hayakawa J."/>
            <person name="Yoshimitsu Y."/>
            <person name="Komatsu S."/>
            <person name="Harayama S."/>
        </authorList>
    </citation>
    <scope>NUCLEOTIDE SEQUENCE</scope>
    <source>
        <strain evidence="17">KJ</strain>
    </source>
</reference>
<evidence type="ECO:0000256" key="10">
    <source>
        <dbReference type="ARBA" id="ARBA00046288"/>
    </source>
</evidence>
<feature type="region of interest" description="Disordered" evidence="13">
    <location>
        <begin position="546"/>
        <end position="618"/>
    </location>
</feature>
<dbReference type="PANTHER" id="PTHR13683">
    <property type="entry name" value="ASPARTYL PROTEASES"/>
    <property type="match status" value="1"/>
</dbReference>
<dbReference type="Gene3D" id="2.40.70.10">
    <property type="entry name" value="Acid Proteases"/>
    <property type="match status" value="2"/>
</dbReference>
<evidence type="ECO:0000256" key="15">
    <source>
        <dbReference type="SAM" id="SignalP"/>
    </source>
</evidence>
<dbReference type="InterPro" id="IPR021109">
    <property type="entry name" value="Peptidase_aspartic_dom_sf"/>
</dbReference>
<protein>
    <submittedName>
        <fullName evidence="17">Aspartyl protease family protein</fullName>
    </submittedName>
</protein>
<feature type="active site" evidence="11">
    <location>
        <position position="80"/>
    </location>
</feature>
<keyword evidence="8 14" id="KW-0472">Membrane</keyword>
<dbReference type="PROSITE" id="PS00141">
    <property type="entry name" value="ASP_PROTEASE"/>
    <property type="match status" value="1"/>
</dbReference>
<feature type="region of interest" description="Disordered" evidence="13">
    <location>
        <begin position="628"/>
        <end position="647"/>
    </location>
</feature>
<dbReference type="Pfam" id="PF14543">
    <property type="entry name" value="TAXi_N"/>
    <property type="match status" value="1"/>
</dbReference>
<keyword evidence="2 12" id="KW-0645">Protease</keyword>
<organism evidence="17">
    <name type="scientific">Coccomyxa sp. KJ</name>
    <dbReference type="NCBI Taxonomy" id="2561882"/>
    <lineage>
        <taxon>Eukaryota</taxon>
        <taxon>Viridiplantae</taxon>
        <taxon>Chlorophyta</taxon>
        <taxon>core chlorophytes</taxon>
        <taxon>Trebouxiophyceae</taxon>
        <taxon>Trebouxiophyceae incertae sedis</taxon>
        <taxon>Coccomyxaceae</taxon>
        <taxon>Coccomyxa</taxon>
    </lineage>
</organism>
<evidence type="ECO:0000256" key="11">
    <source>
        <dbReference type="PIRSR" id="PIRSR601461-1"/>
    </source>
</evidence>
<evidence type="ECO:0000256" key="12">
    <source>
        <dbReference type="RuleBase" id="RU000454"/>
    </source>
</evidence>
<keyword evidence="6 12" id="KW-0378">Hydrolase</keyword>
<evidence type="ECO:0000256" key="3">
    <source>
        <dbReference type="ARBA" id="ARBA00022692"/>
    </source>
</evidence>
<dbReference type="GO" id="GO:0004190">
    <property type="term" value="F:aspartic-type endopeptidase activity"/>
    <property type="evidence" value="ECO:0007669"/>
    <property type="project" value="UniProtKB-KW"/>
</dbReference>
<dbReference type="CDD" id="cd05476">
    <property type="entry name" value="pepsin_A_like_plant"/>
    <property type="match status" value="1"/>
</dbReference>
<dbReference type="PROSITE" id="PS51767">
    <property type="entry name" value="PEPTIDASE_A1"/>
    <property type="match status" value="1"/>
</dbReference>
<comment type="subcellular location">
    <subcellularLocation>
        <location evidence="10">Endomembrane system</location>
        <topology evidence="10">Single-pass type I membrane protein</topology>
    </subcellularLocation>
</comment>
<dbReference type="InterPro" id="IPR001461">
    <property type="entry name" value="Aspartic_peptidase_A1"/>
</dbReference>
<feature type="active site" evidence="11">
    <location>
        <position position="285"/>
    </location>
</feature>
<evidence type="ECO:0000256" key="13">
    <source>
        <dbReference type="SAM" id="MobiDB-lite"/>
    </source>
</evidence>
<keyword evidence="4 15" id="KW-0732">Signal</keyword>
<feature type="signal peptide" evidence="15">
    <location>
        <begin position="1"/>
        <end position="24"/>
    </location>
</feature>
<dbReference type="InterPro" id="IPR001969">
    <property type="entry name" value="Aspartic_peptidase_AS"/>
</dbReference>
<dbReference type="InterPro" id="IPR034161">
    <property type="entry name" value="Pepsin-like_plant"/>
</dbReference>
<evidence type="ECO:0000256" key="5">
    <source>
        <dbReference type="ARBA" id="ARBA00022750"/>
    </source>
</evidence>
<dbReference type="GO" id="GO:0012505">
    <property type="term" value="C:endomembrane system"/>
    <property type="evidence" value="ECO:0007669"/>
    <property type="project" value="UniProtKB-SubCell"/>
</dbReference>
<proteinExistence type="inferred from homology"/>
<feature type="chain" id="PRO_5030733489" evidence="15">
    <location>
        <begin position="25"/>
        <end position="647"/>
    </location>
</feature>
<dbReference type="SUPFAM" id="SSF50630">
    <property type="entry name" value="Acid proteases"/>
    <property type="match status" value="1"/>
</dbReference>
<dbReference type="PANTHER" id="PTHR13683:SF375">
    <property type="entry name" value="PEPTIDASE A1 DOMAIN-CONTAINING PROTEIN"/>
    <property type="match status" value="1"/>
</dbReference>
<evidence type="ECO:0000256" key="1">
    <source>
        <dbReference type="ARBA" id="ARBA00007447"/>
    </source>
</evidence>
<keyword evidence="3 14" id="KW-0812">Transmembrane</keyword>
<comment type="similarity">
    <text evidence="1 12">Belongs to the peptidase A1 family.</text>
</comment>
<evidence type="ECO:0000256" key="4">
    <source>
        <dbReference type="ARBA" id="ARBA00022729"/>
    </source>
</evidence>
<evidence type="ECO:0000313" key="17">
    <source>
        <dbReference type="EMBL" id="BBK07876.1"/>
    </source>
</evidence>
<keyword evidence="7 14" id="KW-1133">Transmembrane helix</keyword>
<dbReference type="GO" id="GO:0006508">
    <property type="term" value="P:proteolysis"/>
    <property type="evidence" value="ECO:0007669"/>
    <property type="project" value="UniProtKB-KW"/>
</dbReference>
<accession>A0A7R6TCD5</accession>
<dbReference type="InterPro" id="IPR032799">
    <property type="entry name" value="TAXi_C"/>
</dbReference>
<evidence type="ECO:0000256" key="6">
    <source>
        <dbReference type="ARBA" id="ARBA00022801"/>
    </source>
</evidence>
<dbReference type="EMBL" id="LC481583">
    <property type="protein sequence ID" value="BBK07876.1"/>
    <property type="molecule type" value="Genomic_DNA"/>
</dbReference>
<gene>
    <name evidence="17" type="primary">APF</name>
</gene>
<evidence type="ECO:0000256" key="9">
    <source>
        <dbReference type="ARBA" id="ARBA00023180"/>
    </source>
</evidence>
<feature type="domain" description="Peptidase A1" evidence="16">
    <location>
        <begin position="62"/>
        <end position="414"/>
    </location>
</feature>
<dbReference type="AlphaFoldDB" id="A0A7R6TCD5"/>
<dbReference type="InterPro" id="IPR032861">
    <property type="entry name" value="TAXi_N"/>
</dbReference>
<evidence type="ECO:0000256" key="2">
    <source>
        <dbReference type="ARBA" id="ARBA00022670"/>
    </source>
</evidence>
<keyword evidence="9" id="KW-0325">Glycoprotein</keyword>
<dbReference type="PRINTS" id="PR00792">
    <property type="entry name" value="PEPSIN"/>
</dbReference>
<feature type="transmembrane region" description="Helical" evidence="14">
    <location>
        <begin position="479"/>
        <end position="499"/>
    </location>
</feature>
<dbReference type="Pfam" id="PF14541">
    <property type="entry name" value="TAXi_C"/>
    <property type="match status" value="1"/>
</dbReference>